<dbReference type="NCBIfam" id="TIGR01409">
    <property type="entry name" value="TAT_signal_seq"/>
    <property type="match status" value="1"/>
</dbReference>
<dbReference type="EMBL" id="LN829119">
    <property type="protein sequence ID" value="CPR22606.1"/>
    <property type="molecule type" value="Genomic_DNA"/>
</dbReference>
<sequence length="365" mass="38143">MDRREFLKTTGLAATAAATTTTTAAASSTSAPVSAPAILPNTRELHMAMAWPDAVSGQADCAHRLASRIEEATDRRYRIRITAENSNAAVTLAKGEADLYHASEHDNADLDAAFSYFAGLPFSAGLAPGDLASWLAIGGGQELWDELAAEHGFKPLLAGHTGQSPRLWSNRPIGTLGDFKGLRISAYGPTADVMRAIGAETVAMPSYRLAAALRDRDIDAAEFGGALQAMAAGVAPAGNIALETVSNGAGTAITLGISTRLWDGMSQSDRTIFTACAGEAYRLAVSENEAHEKVIMKALTDLHGVTTASLTADARAALRSVTEAVVATLASTTPRAQRVNASYMAFRRTVSPSDLATPSTEIPLV</sequence>
<dbReference type="RefSeq" id="WP_046479675.1">
    <property type="nucleotide sequence ID" value="NZ_LN829118.1"/>
</dbReference>
<dbReference type="Gene3D" id="3.40.190.10">
    <property type="entry name" value="Periplasmic binding protein-like II"/>
    <property type="match status" value="1"/>
</dbReference>
<dbReference type="Proteomes" id="UP000033187">
    <property type="component" value="Chromosome 1"/>
</dbReference>
<dbReference type="InterPro" id="IPR006311">
    <property type="entry name" value="TAT_signal"/>
</dbReference>
<dbReference type="PANTHER" id="PTHR33376:SF5">
    <property type="entry name" value="EXTRACYTOPLASMIC SOLUTE RECEPTOR PROTEIN"/>
    <property type="match status" value="1"/>
</dbReference>
<dbReference type="Pfam" id="PF03480">
    <property type="entry name" value="DctP"/>
    <property type="match status" value="1"/>
</dbReference>
<keyword evidence="3" id="KW-1185">Reference proteome</keyword>
<dbReference type="GO" id="GO:0055085">
    <property type="term" value="P:transmembrane transport"/>
    <property type="evidence" value="ECO:0007669"/>
    <property type="project" value="InterPro"/>
</dbReference>
<dbReference type="KEGG" id="fil:BN1229_v1_4053"/>
<dbReference type="PROSITE" id="PS51318">
    <property type="entry name" value="TAT"/>
    <property type="match status" value="1"/>
</dbReference>
<keyword evidence="1" id="KW-0732">Signal</keyword>
<dbReference type="InterPro" id="IPR018389">
    <property type="entry name" value="DctP_fam"/>
</dbReference>
<name>A0A0D6JKY9_9HYPH</name>
<evidence type="ECO:0000313" key="2">
    <source>
        <dbReference type="EMBL" id="CPR22606.1"/>
    </source>
</evidence>
<accession>A0A0D6JKY9</accession>
<dbReference type="KEGG" id="fiy:BN1229_v1_4039"/>
<dbReference type="AlphaFoldDB" id="A0A0D6JKY9"/>
<gene>
    <name evidence="2" type="ORF">YBN1229_v1_4039</name>
</gene>
<organism evidence="2 3">
    <name type="scientific">Candidatus Filomicrobium marinum</name>
    <dbReference type="NCBI Taxonomy" id="1608628"/>
    <lineage>
        <taxon>Bacteria</taxon>
        <taxon>Pseudomonadati</taxon>
        <taxon>Pseudomonadota</taxon>
        <taxon>Alphaproteobacteria</taxon>
        <taxon>Hyphomicrobiales</taxon>
        <taxon>Hyphomicrobiaceae</taxon>
        <taxon>Filomicrobium</taxon>
    </lineage>
</organism>
<dbReference type="OrthoDB" id="7931700at2"/>
<evidence type="ECO:0000313" key="3">
    <source>
        <dbReference type="Proteomes" id="UP000033187"/>
    </source>
</evidence>
<reference evidence="3" key="1">
    <citation type="submission" date="2015-02" db="EMBL/GenBank/DDBJ databases">
        <authorList>
            <person name="Chooi Y.-H."/>
        </authorList>
    </citation>
    <scope>NUCLEOTIDE SEQUENCE [LARGE SCALE GENOMIC DNA]</scope>
    <source>
        <strain evidence="3">strain Y</strain>
    </source>
</reference>
<dbReference type="InterPro" id="IPR038404">
    <property type="entry name" value="TRAP_DctP_sf"/>
</dbReference>
<evidence type="ECO:0000256" key="1">
    <source>
        <dbReference type="ARBA" id="ARBA00022729"/>
    </source>
</evidence>
<dbReference type="PANTHER" id="PTHR33376">
    <property type="match status" value="1"/>
</dbReference>
<protein>
    <submittedName>
        <fullName evidence="2">Uncharacterized protein</fullName>
    </submittedName>
</protein>
<dbReference type="Gene3D" id="3.40.190.170">
    <property type="entry name" value="Bacterial extracellular solute-binding protein, family 7"/>
    <property type="match status" value="1"/>
</dbReference>
<proteinExistence type="predicted"/>
<dbReference type="InterPro" id="IPR019546">
    <property type="entry name" value="TAT_signal_bac_arc"/>
</dbReference>